<reference evidence="5 6" key="1">
    <citation type="journal article" date="2014" name="PLoS Genet.">
        <title>Phylogenetically driven sequencing of extremely halophilic archaea reveals strategies for static and dynamic osmo-response.</title>
        <authorList>
            <person name="Becker E.A."/>
            <person name="Seitzer P.M."/>
            <person name="Tritt A."/>
            <person name="Larsen D."/>
            <person name="Krusor M."/>
            <person name="Yao A.I."/>
            <person name="Wu D."/>
            <person name="Madern D."/>
            <person name="Eisen J.A."/>
            <person name="Darling A.E."/>
            <person name="Facciotti M.T."/>
        </authorList>
    </citation>
    <scope>NUCLEOTIDE SEQUENCE [LARGE SCALE GENOMIC DNA]</scope>
    <source>
        <strain evidence="5 6">DSM 13077</strain>
    </source>
</reference>
<name>M0BAU1_9EURY</name>
<comment type="caution">
    <text evidence="5">The sequence shown here is derived from an EMBL/GenBank/DDBJ whole genome shotgun (WGS) entry which is preliminary data.</text>
</comment>
<gene>
    <name evidence="5" type="ORF">C480_07122</name>
</gene>
<organism evidence="5 6">
    <name type="scientific">Natrialba aegyptia DSM 13077</name>
    <dbReference type="NCBI Taxonomy" id="1227491"/>
    <lineage>
        <taxon>Archaea</taxon>
        <taxon>Methanobacteriati</taxon>
        <taxon>Methanobacteriota</taxon>
        <taxon>Stenosarchaea group</taxon>
        <taxon>Halobacteria</taxon>
        <taxon>Halobacteriales</taxon>
        <taxon>Natrialbaceae</taxon>
        <taxon>Natrialba</taxon>
    </lineage>
</organism>
<feature type="transmembrane region" description="Helical" evidence="3">
    <location>
        <begin position="414"/>
        <end position="447"/>
    </location>
</feature>
<evidence type="ECO:0000256" key="3">
    <source>
        <dbReference type="SAM" id="Phobius"/>
    </source>
</evidence>
<evidence type="ECO:0000259" key="4">
    <source>
        <dbReference type="Pfam" id="PF10145"/>
    </source>
</evidence>
<dbReference type="InterPro" id="IPR010090">
    <property type="entry name" value="Phage_tape_meas"/>
</dbReference>
<keyword evidence="3" id="KW-1133">Transmembrane helix</keyword>
<keyword evidence="6" id="KW-1185">Reference proteome</keyword>
<feature type="region of interest" description="Disordered" evidence="2">
    <location>
        <begin position="881"/>
        <end position="913"/>
    </location>
</feature>
<dbReference type="RefSeq" id="WP_006664926.1">
    <property type="nucleotide sequence ID" value="NZ_AOIP01000016.1"/>
</dbReference>
<evidence type="ECO:0000313" key="5">
    <source>
        <dbReference type="EMBL" id="ELZ06784.1"/>
    </source>
</evidence>
<dbReference type="Pfam" id="PF10145">
    <property type="entry name" value="PhageMin_Tail"/>
    <property type="match status" value="1"/>
</dbReference>
<dbReference type="NCBIfam" id="TIGR01760">
    <property type="entry name" value="tape_meas_TP901"/>
    <property type="match status" value="1"/>
</dbReference>
<keyword evidence="1" id="KW-1188">Viral release from host cell</keyword>
<feature type="transmembrane region" description="Helical" evidence="3">
    <location>
        <begin position="379"/>
        <end position="402"/>
    </location>
</feature>
<accession>M0BAU1</accession>
<sequence>MALGGGAAAADVEVAVGGDSSGLQSAVSDAVDSLGNLENAAIVAGGAMAAFAGKQLSDAISAAGDFEDAMADVEKVTDEATMEGMRDEIMEMATEIPLAHDELATLATQAGRMGAEGEEEIAEFTEVAAQMGSATQLSADEAGTALGKVSSALNESVEDVGELGDSINEVSNSFATDSSEIVDAAQRSGQVLSNLGMESESILGLAGAFNEVSPSSEVAASRMEAVGEAMMDPDNVDMFADALGVTSDQFEEMRDESPEDTMLELMDAVDEGRLSYEEMDDQLRKQTADAFRDTAAAGDEMREAMELSGDAMEEGESLSGELATETDTLAGQKQLLSNRVHNLFIQMGENLLPAIRGVVDLIIDAIDWFADINEETDGWAGTISLLAGLVGGLAVAASGLIAHLGGLAGIASTVTALLGPLATAIGAITAPVLAVVGAIGLLAAAFATDFAGIRTRTEEVVEVFREALQPAIEWLQSDGVEIFNTIKDAVLEFVDLAEPYIETVVDLVADGLIVVIEEAADAFETAFGIISSAIETAWEDVIQPFLEWSSEIWEDHLEEPVEEAQETFEVWAEKVEELLGWLEEEIIGPFLDWFEENVQEKLDEIEEWWDEHGEAVEEVVELLFGALESIIELAIANITDALSAFFALLRGDWETARENVEDIVERMVDAVIGLFEWLWEKVTEWIGDLKEDVLGTISDLREDFEETIDNLVEGVIGFFEDLYDDATDWIDDLMSDILETITETDVQDAFYEILNDAYQWLTGSAVSDFLSAGEGLVDAIVEGIKDAPDAVKNAVEDVVGEARDMLPFSPAKEGPLSDLDDAGEALPETLASKISTNVGVVSGAVDELAKAARPDLTAGDLPAPDVPSGSSGTEIVVEEGAIDIDARGADDPDEVERATKRGLSQALKAHRVD</sequence>
<feature type="compositionally biased region" description="Basic and acidic residues" evidence="2">
    <location>
        <begin position="884"/>
        <end position="899"/>
    </location>
</feature>
<dbReference type="Proteomes" id="UP000011591">
    <property type="component" value="Unassembled WGS sequence"/>
</dbReference>
<dbReference type="SUPFAM" id="SSF48371">
    <property type="entry name" value="ARM repeat"/>
    <property type="match status" value="1"/>
</dbReference>
<evidence type="ECO:0000256" key="1">
    <source>
        <dbReference type="ARBA" id="ARBA00022612"/>
    </source>
</evidence>
<dbReference type="PATRIC" id="fig|1227491.4.peg.1470"/>
<dbReference type="PANTHER" id="PTHR37813">
    <property type="entry name" value="FELS-2 PROPHAGE PROTEIN"/>
    <property type="match status" value="1"/>
</dbReference>
<dbReference type="OrthoDB" id="346395at2157"/>
<keyword evidence="3" id="KW-0472">Membrane</keyword>
<dbReference type="AlphaFoldDB" id="M0BAU1"/>
<keyword evidence="3" id="KW-0812">Transmembrane</keyword>
<dbReference type="EMBL" id="AOIP01000016">
    <property type="protein sequence ID" value="ELZ06784.1"/>
    <property type="molecule type" value="Genomic_DNA"/>
</dbReference>
<feature type="domain" description="Phage tail tape measure protein" evidence="4">
    <location>
        <begin position="86"/>
        <end position="286"/>
    </location>
</feature>
<dbReference type="InterPro" id="IPR016024">
    <property type="entry name" value="ARM-type_fold"/>
</dbReference>
<evidence type="ECO:0000313" key="6">
    <source>
        <dbReference type="Proteomes" id="UP000011591"/>
    </source>
</evidence>
<proteinExistence type="predicted"/>
<dbReference type="Gene3D" id="1.20.120.20">
    <property type="entry name" value="Apolipoprotein"/>
    <property type="match status" value="1"/>
</dbReference>
<protein>
    <submittedName>
        <fullName evidence="5">Phage tail tape measure protein, TP901 family</fullName>
    </submittedName>
</protein>
<evidence type="ECO:0000256" key="2">
    <source>
        <dbReference type="SAM" id="MobiDB-lite"/>
    </source>
</evidence>
<dbReference type="PANTHER" id="PTHR37813:SF1">
    <property type="entry name" value="FELS-2 PROPHAGE PROTEIN"/>
    <property type="match status" value="1"/>
</dbReference>